<feature type="domain" description="Spore germination protein N-terminal" evidence="9">
    <location>
        <begin position="20"/>
        <end position="192"/>
    </location>
</feature>
<keyword evidence="11" id="KW-1185">Reference proteome</keyword>
<dbReference type="Pfam" id="PF05504">
    <property type="entry name" value="Spore_GerAC"/>
    <property type="match status" value="1"/>
</dbReference>
<comment type="subcellular location">
    <subcellularLocation>
        <location evidence="1">Membrane</location>
        <topology evidence="1">Lipid-anchor</topology>
    </subcellularLocation>
</comment>
<dbReference type="NCBIfam" id="TIGR02887">
    <property type="entry name" value="spore_ger_x_C"/>
    <property type="match status" value="1"/>
</dbReference>
<sequence length="364" mass="40792">MAVLALIAVSLVIPSGCGFKDIDKRFFVVSVGIDKPRDPNKKFKVELKLAIPSGQERFGSNKYIIVSVESNTLTEAVRLAKSKVDKELDFGHAKAIVFGNDLFDEGTTLPEVMDWIARRRDIQMISWMGIGKPDALGVLSSNPQSERLPSNMLFMIFGQTGTETAYIVSEYLFDFYRRMNERGLDPILPIIETRDKDQLSVNTMTVFNKERRVLDLQPRETLILNNFYQGLSKTEILVKSGDIDLVLSAAKVKSNFTITGADSDKPVIHTITNVTASIEESKTPVSLDDLPKYEKAAEQLIEQRVAALFKKLQKAGVDPVGFGLRYRATHRVGQKEWDRWTAVYPNIEFETKSECENIGNGDCG</sequence>
<evidence type="ECO:0000313" key="11">
    <source>
        <dbReference type="Proteomes" id="UP000031967"/>
    </source>
</evidence>
<keyword evidence="3" id="KW-0309">Germination</keyword>
<dbReference type="PANTHER" id="PTHR35789:SF1">
    <property type="entry name" value="SPORE GERMINATION PROTEIN B3"/>
    <property type="match status" value="1"/>
</dbReference>
<evidence type="ECO:0000256" key="7">
    <source>
        <dbReference type="ARBA" id="ARBA00023288"/>
    </source>
</evidence>
<evidence type="ECO:0000313" key="10">
    <source>
        <dbReference type="EMBL" id="KIL41913.1"/>
    </source>
</evidence>
<evidence type="ECO:0000256" key="4">
    <source>
        <dbReference type="ARBA" id="ARBA00022729"/>
    </source>
</evidence>
<evidence type="ECO:0000256" key="6">
    <source>
        <dbReference type="ARBA" id="ARBA00023139"/>
    </source>
</evidence>
<dbReference type="InterPro" id="IPR008844">
    <property type="entry name" value="Spore_GerAC-like"/>
</dbReference>
<comment type="similarity">
    <text evidence="2">Belongs to the GerABKC lipoprotein family.</text>
</comment>
<dbReference type="InterPro" id="IPR038501">
    <property type="entry name" value="Spore_GerAC_C_sf"/>
</dbReference>
<dbReference type="InterPro" id="IPR057336">
    <property type="entry name" value="GerAC_N"/>
</dbReference>
<evidence type="ECO:0000256" key="3">
    <source>
        <dbReference type="ARBA" id="ARBA00022544"/>
    </source>
</evidence>
<dbReference type="Gene3D" id="3.30.300.210">
    <property type="entry name" value="Nutrient germinant receptor protein C, domain 3"/>
    <property type="match status" value="1"/>
</dbReference>
<keyword evidence="5" id="KW-0472">Membrane</keyword>
<organism evidence="10 11">
    <name type="scientific">Gordoniibacillus kamchatkensis</name>
    <dbReference type="NCBI Taxonomy" id="1590651"/>
    <lineage>
        <taxon>Bacteria</taxon>
        <taxon>Bacillati</taxon>
        <taxon>Bacillota</taxon>
        <taxon>Bacilli</taxon>
        <taxon>Bacillales</taxon>
        <taxon>Paenibacillaceae</taxon>
        <taxon>Gordoniibacillus</taxon>
    </lineage>
</organism>
<protein>
    <recommendedName>
        <fullName evidence="12">Ger(X)C family spore germination protein</fullName>
    </recommendedName>
</protein>
<keyword evidence="6" id="KW-0564">Palmitate</keyword>
<evidence type="ECO:0000256" key="2">
    <source>
        <dbReference type="ARBA" id="ARBA00007886"/>
    </source>
</evidence>
<dbReference type="Proteomes" id="UP000031967">
    <property type="component" value="Unassembled WGS sequence"/>
</dbReference>
<gene>
    <name evidence="10" type="ORF">SD70_04430</name>
</gene>
<dbReference type="PANTHER" id="PTHR35789">
    <property type="entry name" value="SPORE GERMINATION PROTEIN B3"/>
    <property type="match status" value="1"/>
</dbReference>
<evidence type="ECO:0000256" key="5">
    <source>
        <dbReference type="ARBA" id="ARBA00023136"/>
    </source>
</evidence>
<proteinExistence type="inferred from homology"/>
<feature type="domain" description="Spore germination GerAC-like C-terminal" evidence="8">
    <location>
        <begin position="204"/>
        <end position="354"/>
    </location>
</feature>
<evidence type="ECO:0000256" key="1">
    <source>
        <dbReference type="ARBA" id="ARBA00004635"/>
    </source>
</evidence>
<evidence type="ECO:0008006" key="12">
    <source>
        <dbReference type="Google" id="ProtNLM"/>
    </source>
</evidence>
<dbReference type="Pfam" id="PF25198">
    <property type="entry name" value="Spore_GerAC_N"/>
    <property type="match status" value="1"/>
</dbReference>
<keyword evidence="4" id="KW-0732">Signal</keyword>
<evidence type="ECO:0000259" key="8">
    <source>
        <dbReference type="Pfam" id="PF05504"/>
    </source>
</evidence>
<accession>A0ABR5AM56</accession>
<reference evidence="10 11" key="1">
    <citation type="submission" date="2014-12" db="EMBL/GenBank/DDBJ databases">
        <title>Draft genome sequence of Paenibacillus kamchatkensis strain B-2647.</title>
        <authorList>
            <person name="Karlyshev A.V."/>
            <person name="Kudryashova E.B."/>
        </authorList>
    </citation>
    <scope>NUCLEOTIDE SEQUENCE [LARGE SCALE GENOMIC DNA]</scope>
    <source>
        <strain evidence="10 11">VKM B-2647</strain>
    </source>
</reference>
<name>A0ABR5AM56_9BACL</name>
<dbReference type="InterPro" id="IPR046953">
    <property type="entry name" value="Spore_GerAC-like_C"/>
</dbReference>
<comment type="caution">
    <text evidence="10">The sequence shown here is derived from an EMBL/GenBank/DDBJ whole genome shotgun (WGS) entry which is preliminary data.</text>
</comment>
<evidence type="ECO:0000259" key="9">
    <source>
        <dbReference type="Pfam" id="PF25198"/>
    </source>
</evidence>
<dbReference type="EMBL" id="JXAK01000005">
    <property type="protein sequence ID" value="KIL41913.1"/>
    <property type="molecule type" value="Genomic_DNA"/>
</dbReference>
<keyword evidence="7" id="KW-0449">Lipoprotein</keyword>